<dbReference type="SUPFAM" id="SSF54928">
    <property type="entry name" value="RNA-binding domain, RBD"/>
    <property type="match status" value="2"/>
</dbReference>
<evidence type="ECO:0000256" key="2">
    <source>
        <dbReference type="PROSITE-ProRule" id="PRU00176"/>
    </source>
</evidence>
<feature type="region of interest" description="Disordered" evidence="3">
    <location>
        <begin position="1"/>
        <end position="27"/>
    </location>
</feature>
<reference evidence="5 6" key="2">
    <citation type="submission" date="2020-07" db="EMBL/GenBank/DDBJ databases">
        <title>Genome assembly of wild tea tree DASZ reveals pedigree and selection history of tea varieties.</title>
        <authorList>
            <person name="Zhang W."/>
        </authorList>
    </citation>
    <scope>NUCLEOTIDE SEQUENCE [LARGE SCALE GENOMIC DNA]</scope>
    <source>
        <strain evidence="6">cv. G240</strain>
        <tissue evidence="5">Leaf</tissue>
    </source>
</reference>
<dbReference type="EMBL" id="JACBKZ010000008">
    <property type="protein sequence ID" value="KAF5944521.1"/>
    <property type="molecule type" value="Genomic_DNA"/>
</dbReference>
<dbReference type="Proteomes" id="UP000593564">
    <property type="component" value="Unassembled WGS sequence"/>
</dbReference>
<evidence type="ECO:0000256" key="3">
    <source>
        <dbReference type="SAM" id="MobiDB-lite"/>
    </source>
</evidence>
<dbReference type="Gene3D" id="3.30.70.330">
    <property type="match status" value="2"/>
</dbReference>
<dbReference type="InterPro" id="IPR035979">
    <property type="entry name" value="RBD_domain_sf"/>
</dbReference>
<dbReference type="PANTHER" id="PTHR48024:SF25">
    <property type="entry name" value="UBP1-ASSOCIATED PROTEIN 2C"/>
    <property type="match status" value="1"/>
</dbReference>
<evidence type="ECO:0000313" key="5">
    <source>
        <dbReference type="EMBL" id="KAF5944521.1"/>
    </source>
</evidence>
<evidence type="ECO:0000313" key="6">
    <source>
        <dbReference type="Proteomes" id="UP000593564"/>
    </source>
</evidence>
<protein>
    <recommendedName>
        <fullName evidence="4">RRM domain-containing protein</fullName>
    </recommendedName>
</protein>
<accession>A0A7J7GX37</accession>
<dbReference type="PANTHER" id="PTHR48024">
    <property type="entry name" value="GEO13361P1-RELATED"/>
    <property type="match status" value="1"/>
</dbReference>
<reference evidence="6" key="1">
    <citation type="journal article" date="2020" name="Nat. Commun.">
        <title>Genome assembly of wild tea tree DASZ reveals pedigree and selection history of tea varieties.</title>
        <authorList>
            <person name="Zhang W."/>
            <person name="Zhang Y."/>
            <person name="Qiu H."/>
            <person name="Guo Y."/>
            <person name="Wan H."/>
            <person name="Zhang X."/>
            <person name="Scossa F."/>
            <person name="Alseekh S."/>
            <person name="Zhang Q."/>
            <person name="Wang P."/>
            <person name="Xu L."/>
            <person name="Schmidt M.H."/>
            <person name="Jia X."/>
            <person name="Li D."/>
            <person name="Zhu A."/>
            <person name="Guo F."/>
            <person name="Chen W."/>
            <person name="Ni D."/>
            <person name="Usadel B."/>
            <person name="Fernie A.R."/>
            <person name="Wen W."/>
        </authorList>
    </citation>
    <scope>NUCLEOTIDE SEQUENCE [LARGE SCALE GENOMIC DNA]</scope>
    <source>
        <strain evidence="6">cv. G240</strain>
    </source>
</reference>
<feature type="region of interest" description="Disordered" evidence="3">
    <location>
        <begin position="470"/>
        <end position="515"/>
    </location>
</feature>
<dbReference type="AlphaFoldDB" id="A0A7J7GX37"/>
<dbReference type="SMART" id="SM00360">
    <property type="entry name" value="RRM"/>
    <property type="match status" value="2"/>
</dbReference>
<gene>
    <name evidence="5" type="ORF">HYC85_018598</name>
</gene>
<feature type="domain" description="RRM" evidence="4">
    <location>
        <begin position="154"/>
        <end position="231"/>
    </location>
</feature>
<dbReference type="Pfam" id="PF00076">
    <property type="entry name" value="RRM_1"/>
    <property type="match status" value="2"/>
</dbReference>
<dbReference type="InterPro" id="IPR012677">
    <property type="entry name" value="Nucleotide-bd_a/b_plait_sf"/>
</dbReference>
<dbReference type="PROSITE" id="PS50102">
    <property type="entry name" value="RRM"/>
    <property type="match status" value="2"/>
</dbReference>
<feature type="domain" description="RRM" evidence="4">
    <location>
        <begin position="256"/>
        <end position="336"/>
    </location>
</feature>
<evidence type="ECO:0000256" key="1">
    <source>
        <dbReference type="ARBA" id="ARBA00022884"/>
    </source>
</evidence>
<dbReference type="InterPro" id="IPR050886">
    <property type="entry name" value="RNA-binding_reg"/>
</dbReference>
<comment type="caution">
    <text evidence="5">The sequence shown here is derived from an EMBL/GenBank/DDBJ whole genome shotgun (WGS) entry which is preliminary data.</text>
</comment>
<sequence length="515" mass="52915">MAADDPNSSKSGLGSTAHRASTKSTPNSTTVIVCSRAHIPQNSIKRGVLCTIRVLLKPDPSPLYPQFLSLSLSLSRVSTVTWTFRRSAKPTRTVAHSPPQTAALRHSSLPTTPAKFLEPFTRDQLLDILHPALVRHLDVLSSVRSIADSDPSRRKLFVRGLGWETTTDKLRTLFSSFGDIDEAIVITDKATGKSKGYGFVTFKHIDGAIVALKEPSKKIDGRMTVTQFAAAGISGSTAASGGGGGGGGGGVDVSLRKIYVGNVPFEISSERLLGHFSAYGEIEEGPLGFDKQTGKPKGFAFFVYKTEEGARASLVDPMKNIDGHQVMCKLAVDGKKGKPGGGVGAPNATGVSGDIGSGVPPPGSMPGSMMNSNYGVGSGGYGGFSGGPTGLPHQNPHLNSPLPSSIGAQGFGNQGPSSFGSGSGGYGVGLGGGGGGGYGGSQYGGSGSGEYGVLNNAGSSMYRLPPSSVGMPSGGYPESGNYGLSSSAFPTQMHQPSSGSRVPPSGMYQGMPPYY</sequence>
<name>A0A7J7GX37_CAMSI</name>
<dbReference type="FunFam" id="3.30.70.330:FF:000529">
    <property type="entry name" value="UBP1-associated protein 2C isoform A"/>
    <property type="match status" value="1"/>
</dbReference>
<evidence type="ECO:0000259" key="4">
    <source>
        <dbReference type="PROSITE" id="PS50102"/>
    </source>
</evidence>
<organism evidence="5 6">
    <name type="scientific">Camellia sinensis</name>
    <name type="common">Tea plant</name>
    <name type="synonym">Thea sinensis</name>
    <dbReference type="NCBI Taxonomy" id="4442"/>
    <lineage>
        <taxon>Eukaryota</taxon>
        <taxon>Viridiplantae</taxon>
        <taxon>Streptophyta</taxon>
        <taxon>Embryophyta</taxon>
        <taxon>Tracheophyta</taxon>
        <taxon>Spermatophyta</taxon>
        <taxon>Magnoliopsida</taxon>
        <taxon>eudicotyledons</taxon>
        <taxon>Gunneridae</taxon>
        <taxon>Pentapetalae</taxon>
        <taxon>asterids</taxon>
        <taxon>Ericales</taxon>
        <taxon>Theaceae</taxon>
        <taxon>Camellia</taxon>
    </lineage>
</organism>
<feature type="compositionally biased region" description="Polar residues" evidence="3">
    <location>
        <begin position="482"/>
        <end position="500"/>
    </location>
</feature>
<dbReference type="GO" id="GO:0003723">
    <property type="term" value="F:RNA binding"/>
    <property type="evidence" value="ECO:0007669"/>
    <property type="project" value="UniProtKB-UniRule"/>
</dbReference>
<keyword evidence="1 2" id="KW-0694">RNA-binding</keyword>
<dbReference type="GO" id="GO:0005634">
    <property type="term" value="C:nucleus"/>
    <property type="evidence" value="ECO:0007669"/>
    <property type="project" value="TreeGrafter"/>
</dbReference>
<dbReference type="InterPro" id="IPR000504">
    <property type="entry name" value="RRM_dom"/>
</dbReference>
<proteinExistence type="predicted"/>
<keyword evidence="6" id="KW-1185">Reference proteome</keyword>